<evidence type="ECO:0000259" key="17">
    <source>
        <dbReference type="SMART" id="SM00936"/>
    </source>
</evidence>
<feature type="binding site" evidence="14">
    <location>
        <position position="234"/>
    </location>
    <ligand>
        <name>substrate</name>
    </ligand>
</feature>
<dbReference type="OrthoDB" id="9795979at2"/>
<name>A0A074N465_9SPHN</name>
<evidence type="ECO:0000256" key="10">
    <source>
        <dbReference type="ARBA" id="ARBA00022984"/>
    </source>
</evidence>
<dbReference type="SUPFAM" id="SSF69189">
    <property type="entry name" value="Penicillin-binding protein associated domain"/>
    <property type="match status" value="1"/>
</dbReference>
<feature type="chain" id="PRO_5001699579" description="serine-type D-Ala-D-Ala carboxypeptidase" evidence="16">
    <location>
        <begin position="25"/>
        <end position="390"/>
    </location>
</feature>
<dbReference type="InterPro" id="IPR018044">
    <property type="entry name" value="Peptidase_S11"/>
</dbReference>
<dbReference type="GO" id="GO:0009002">
    <property type="term" value="F:serine-type D-Ala-D-Ala carboxypeptidase activity"/>
    <property type="evidence" value="ECO:0007669"/>
    <property type="project" value="UniProtKB-EC"/>
</dbReference>
<evidence type="ECO:0000256" key="16">
    <source>
        <dbReference type="SAM" id="SignalP"/>
    </source>
</evidence>
<dbReference type="Pfam" id="PF07943">
    <property type="entry name" value="PBP5_C"/>
    <property type="match status" value="1"/>
</dbReference>
<feature type="active site" evidence="13">
    <location>
        <position position="130"/>
    </location>
</feature>
<evidence type="ECO:0000256" key="8">
    <source>
        <dbReference type="ARBA" id="ARBA00022801"/>
    </source>
</evidence>
<evidence type="ECO:0000313" key="19">
    <source>
        <dbReference type="Proteomes" id="UP000027866"/>
    </source>
</evidence>
<evidence type="ECO:0000256" key="6">
    <source>
        <dbReference type="ARBA" id="ARBA00022670"/>
    </source>
</evidence>
<evidence type="ECO:0000256" key="4">
    <source>
        <dbReference type="ARBA" id="ARBA00012448"/>
    </source>
</evidence>
<dbReference type="PANTHER" id="PTHR21581:SF6">
    <property type="entry name" value="TRAFFICKING PROTEIN PARTICLE COMPLEX SUBUNIT 12"/>
    <property type="match status" value="1"/>
</dbReference>
<gene>
    <name evidence="18" type="ORF">EH32_07770</name>
</gene>
<dbReference type="InterPro" id="IPR012338">
    <property type="entry name" value="Beta-lactam/transpept-like"/>
</dbReference>
<dbReference type="InterPro" id="IPR037167">
    <property type="entry name" value="Peptidase_S11_C_sf"/>
</dbReference>
<keyword evidence="6" id="KW-0645">Protease</keyword>
<dbReference type="Gene3D" id="3.40.710.10">
    <property type="entry name" value="DD-peptidase/beta-lactamase superfamily"/>
    <property type="match status" value="1"/>
</dbReference>
<feature type="signal peptide" evidence="16">
    <location>
        <begin position="1"/>
        <end position="24"/>
    </location>
</feature>
<feature type="domain" description="Peptidase S11 D-Ala-D-Ala carboxypeptidase A C-terminal" evidence="17">
    <location>
        <begin position="284"/>
        <end position="374"/>
    </location>
</feature>
<keyword evidence="19" id="KW-1185">Reference proteome</keyword>
<keyword evidence="10" id="KW-0573">Peptidoglycan synthesis</keyword>
<dbReference type="Gene3D" id="2.60.410.10">
    <property type="entry name" value="D-Ala-D-Ala carboxypeptidase, C-terminal domain"/>
    <property type="match status" value="1"/>
</dbReference>
<evidence type="ECO:0000256" key="1">
    <source>
        <dbReference type="ARBA" id="ARBA00003217"/>
    </source>
</evidence>
<reference evidence="18 19" key="1">
    <citation type="submission" date="2014-04" db="EMBL/GenBank/DDBJ databases">
        <title>A comprehensive comparison of genomes of Erythrobacter spp. Strains.</title>
        <authorList>
            <person name="Zheng Q."/>
        </authorList>
    </citation>
    <scope>NUCLEOTIDE SEQUENCE [LARGE SCALE GENOMIC DNA]</scope>
    <source>
        <strain evidence="18 19">DSM 8509</strain>
    </source>
</reference>
<proteinExistence type="inferred from homology"/>
<keyword evidence="7 16" id="KW-0732">Signal</keyword>
<dbReference type="GO" id="GO:0006508">
    <property type="term" value="P:proteolysis"/>
    <property type="evidence" value="ECO:0007669"/>
    <property type="project" value="UniProtKB-KW"/>
</dbReference>
<dbReference type="InterPro" id="IPR001967">
    <property type="entry name" value="Peptidase_S11_N"/>
</dbReference>
<dbReference type="EC" id="3.4.16.4" evidence="4"/>
<evidence type="ECO:0000256" key="9">
    <source>
        <dbReference type="ARBA" id="ARBA00022960"/>
    </source>
</evidence>
<evidence type="ECO:0000313" key="18">
    <source>
        <dbReference type="EMBL" id="KEO98993.1"/>
    </source>
</evidence>
<comment type="caution">
    <text evidence="18">The sequence shown here is derived from an EMBL/GenBank/DDBJ whole genome shotgun (WGS) entry which is preliminary data.</text>
</comment>
<dbReference type="SMART" id="SM00936">
    <property type="entry name" value="PBP5_C"/>
    <property type="match status" value="1"/>
</dbReference>
<dbReference type="GO" id="GO:0009252">
    <property type="term" value="P:peptidoglycan biosynthetic process"/>
    <property type="evidence" value="ECO:0007669"/>
    <property type="project" value="UniProtKB-UniPathway"/>
</dbReference>
<evidence type="ECO:0000256" key="2">
    <source>
        <dbReference type="ARBA" id="ARBA00004752"/>
    </source>
</evidence>
<keyword evidence="9" id="KW-0133">Cell shape</keyword>
<evidence type="ECO:0000256" key="3">
    <source>
        <dbReference type="ARBA" id="ARBA00007164"/>
    </source>
</evidence>
<comment type="function">
    <text evidence="1">Removes C-terminal D-alanyl residues from sugar-peptide cell wall precursors.</text>
</comment>
<dbReference type="PATRIC" id="fig|39960.10.peg.1607"/>
<organism evidence="18 19">
    <name type="scientific">Erythrobacter litoralis</name>
    <dbReference type="NCBI Taxonomy" id="39960"/>
    <lineage>
        <taxon>Bacteria</taxon>
        <taxon>Pseudomonadati</taxon>
        <taxon>Pseudomonadota</taxon>
        <taxon>Alphaproteobacteria</taxon>
        <taxon>Sphingomonadales</taxon>
        <taxon>Erythrobacteraceae</taxon>
        <taxon>Erythrobacter/Porphyrobacter group</taxon>
        <taxon>Erythrobacter</taxon>
    </lineage>
</organism>
<sequence length="390" mass="42346">MRSHGLIALALAAVALCVAPAGTAQESRRASPAIPPESEVPIALMVDISSGQVLHERNARRRFVPASITKAMSAYVAFELIEEGRLDPAQVMTIRPDTWREWHSKGSTMWLPADARVRVDDLLMGLMTVSANDGAIVLAEGAAGSVEGWAALMNEKARELGMTDSHFANPNGWMDEGRTFTSARDLALLAEAMIRRHPEKFRRYIGNANFTYNDITQRNHDPLIGRVRGADGIKTGFTNEAGFGFLGTVKRGSQRLVLVTAGVDRGDVRDGWARRYVQWGFSAFERRRLFEKGAVVGDARVQGGSARRIALVTDRPVEISIPRGREADISVKVLYDGPLRAPLVSGSAIATLQIDVPGMDTARIPLLAAETVKPAGPIDRIVNAFAGWLG</sequence>
<dbReference type="InterPro" id="IPR015956">
    <property type="entry name" value="Peniciliin-bd_prot_C_sf"/>
</dbReference>
<feature type="active site" description="Proton acceptor" evidence="13">
    <location>
        <position position="70"/>
    </location>
</feature>
<comment type="pathway">
    <text evidence="2">Cell wall biogenesis; peptidoglycan biosynthesis.</text>
</comment>
<comment type="similarity">
    <text evidence="3 15">Belongs to the peptidase S11 family.</text>
</comment>
<comment type="catalytic activity">
    <reaction evidence="12">
        <text>Preferential cleavage: (Ac)2-L-Lys-D-Ala-|-D-Ala. Also transpeptidation of peptidyl-alanyl moieties that are N-acyl substituents of D-alanine.</text>
        <dbReference type="EC" id="3.4.16.4"/>
    </reaction>
</comment>
<dbReference type="InterPro" id="IPR012907">
    <property type="entry name" value="Peptidase_S11_C"/>
</dbReference>
<accession>A0A074N465</accession>
<dbReference type="PRINTS" id="PR00725">
    <property type="entry name" value="DADACBPTASE1"/>
</dbReference>
<evidence type="ECO:0000256" key="11">
    <source>
        <dbReference type="ARBA" id="ARBA00023316"/>
    </source>
</evidence>
<evidence type="ECO:0000256" key="13">
    <source>
        <dbReference type="PIRSR" id="PIRSR618044-1"/>
    </source>
</evidence>
<feature type="active site" description="Proton acceptor" evidence="13">
    <location>
        <position position="67"/>
    </location>
</feature>
<keyword evidence="8" id="KW-0378">Hydrolase</keyword>
<dbReference type="GO" id="GO:0071555">
    <property type="term" value="P:cell wall organization"/>
    <property type="evidence" value="ECO:0007669"/>
    <property type="project" value="UniProtKB-KW"/>
</dbReference>
<evidence type="ECO:0000256" key="12">
    <source>
        <dbReference type="ARBA" id="ARBA00034000"/>
    </source>
</evidence>
<evidence type="ECO:0000256" key="5">
    <source>
        <dbReference type="ARBA" id="ARBA00022645"/>
    </source>
</evidence>
<dbReference type="Pfam" id="PF00768">
    <property type="entry name" value="Peptidase_S11"/>
    <property type="match status" value="1"/>
</dbReference>
<evidence type="ECO:0000256" key="15">
    <source>
        <dbReference type="RuleBase" id="RU004016"/>
    </source>
</evidence>
<dbReference type="SUPFAM" id="SSF56601">
    <property type="entry name" value="beta-lactamase/transpeptidase-like"/>
    <property type="match status" value="1"/>
</dbReference>
<protein>
    <recommendedName>
        <fullName evidence="4">serine-type D-Ala-D-Ala carboxypeptidase</fullName>
        <ecNumber evidence="4">3.4.16.4</ecNumber>
    </recommendedName>
</protein>
<dbReference type="AlphaFoldDB" id="A0A074N465"/>
<dbReference type="UniPathway" id="UPA00219"/>
<dbReference type="PANTHER" id="PTHR21581">
    <property type="entry name" value="D-ALANYL-D-ALANINE CARBOXYPEPTIDASE"/>
    <property type="match status" value="1"/>
</dbReference>
<keyword evidence="11" id="KW-0961">Cell wall biogenesis/degradation</keyword>
<dbReference type="EMBL" id="JMIX01000003">
    <property type="protein sequence ID" value="KEO98993.1"/>
    <property type="molecule type" value="Genomic_DNA"/>
</dbReference>
<keyword evidence="5" id="KW-0121">Carboxypeptidase</keyword>
<dbReference type="GO" id="GO:0008360">
    <property type="term" value="P:regulation of cell shape"/>
    <property type="evidence" value="ECO:0007669"/>
    <property type="project" value="UniProtKB-KW"/>
</dbReference>
<evidence type="ECO:0000256" key="14">
    <source>
        <dbReference type="PIRSR" id="PIRSR618044-2"/>
    </source>
</evidence>
<dbReference type="KEGG" id="elq:Ga0102493_112510"/>
<evidence type="ECO:0000256" key="7">
    <source>
        <dbReference type="ARBA" id="ARBA00022729"/>
    </source>
</evidence>
<dbReference type="RefSeq" id="WP_034901518.1">
    <property type="nucleotide sequence ID" value="NZ_CP017057.1"/>
</dbReference>
<dbReference type="Proteomes" id="UP000027866">
    <property type="component" value="Unassembled WGS sequence"/>
</dbReference>